<evidence type="ECO:0000313" key="3">
    <source>
        <dbReference type="Proteomes" id="UP000566819"/>
    </source>
</evidence>
<feature type="compositionally biased region" description="Low complexity" evidence="1">
    <location>
        <begin position="81"/>
        <end position="103"/>
    </location>
</feature>
<evidence type="ECO:0000313" key="2">
    <source>
        <dbReference type="EMBL" id="KAF4631170.1"/>
    </source>
</evidence>
<gene>
    <name evidence="2" type="ORF">G7Y89_g6961</name>
</gene>
<feature type="region of interest" description="Disordered" evidence="1">
    <location>
        <begin position="266"/>
        <end position="337"/>
    </location>
</feature>
<organism evidence="2 3">
    <name type="scientific">Cudoniella acicularis</name>
    <dbReference type="NCBI Taxonomy" id="354080"/>
    <lineage>
        <taxon>Eukaryota</taxon>
        <taxon>Fungi</taxon>
        <taxon>Dikarya</taxon>
        <taxon>Ascomycota</taxon>
        <taxon>Pezizomycotina</taxon>
        <taxon>Leotiomycetes</taxon>
        <taxon>Helotiales</taxon>
        <taxon>Tricladiaceae</taxon>
        <taxon>Cudoniella</taxon>
    </lineage>
</organism>
<feature type="region of interest" description="Disordered" evidence="1">
    <location>
        <begin position="59"/>
        <end position="142"/>
    </location>
</feature>
<dbReference type="OrthoDB" id="3594112at2759"/>
<proteinExistence type="predicted"/>
<dbReference type="EMBL" id="JAAMPI010000470">
    <property type="protein sequence ID" value="KAF4631170.1"/>
    <property type="molecule type" value="Genomic_DNA"/>
</dbReference>
<reference evidence="2 3" key="1">
    <citation type="submission" date="2020-03" db="EMBL/GenBank/DDBJ databases">
        <title>Draft Genome Sequence of Cudoniella acicularis.</title>
        <authorList>
            <person name="Buettner E."/>
            <person name="Kellner H."/>
        </authorList>
    </citation>
    <scope>NUCLEOTIDE SEQUENCE [LARGE SCALE GENOMIC DNA]</scope>
    <source>
        <strain evidence="2 3">DSM 108380</strain>
    </source>
</reference>
<protein>
    <submittedName>
        <fullName evidence="2">Uncharacterized protein</fullName>
    </submittedName>
</protein>
<dbReference type="Proteomes" id="UP000566819">
    <property type="component" value="Unassembled WGS sequence"/>
</dbReference>
<accession>A0A8H4W497</accession>
<sequence>MSSSGLDSCLGISLSSISRITNGACDVNYPSQLSGRGIAPAQELMPSAFHTFKLVPMAPTTTRQPTPILPPGTPSNSNARPSSSQQTTTTNNQNNDTPTSTPTAESRMNPPPLPRALVTPVREMRESSIVSSGGSARKPRQNLDERDHILMVKHCYEQRHNYKEGTKAQFWTGVNSAFQTDTGKVLAQMSATVGRLVEARRRQIADWESGVIPEKPDGPLNEQLDLWMEFLKVEDADAEAERMRQVDTRRKVEEARKEARRQAIAAESLVNAQNPQARMITGPPPPPQMSQGQPQHPQHPPPQQQQQHEGPPPPPPSGGEMMQHQQPNGETDMNGYRPQKRRRMNERALTQELQAQLAHDQWQAQQYALAHPPEPPKRVVVEGAMTKEDWRDVMGNDARLRTLETKVDKIELLVAQNNKLLLQLIQNQSNKERDRNTEEDRVPVHLDAEFERDYL</sequence>
<name>A0A8H4W497_9HELO</name>
<dbReference type="AlphaFoldDB" id="A0A8H4W497"/>
<evidence type="ECO:0000256" key="1">
    <source>
        <dbReference type="SAM" id="MobiDB-lite"/>
    </source>
</evidence>
<keyword evidence="3" id="KW-1185">Reference proteome</keyword>
<comment type="caution">
    <text evidence="2">The sequence shown here is derived from an EMBL/GenBank/DDBJ whole genome shotgun (WGS) entry which is preliminary data.</text>
</comment>